<sequence length="187" mass="20623">MYLHLSGVILPQLAAMSAYTLQMSNQTRRLDLAVALIEAFSSAVYCSLSKQTISTILLPGLRYLEPISGQSLSAHHDTVMAMIKGAESRVEPQQPIERTAACGGDWRLRTECGGVMMWLDVMGLEERLRTENDGSHLSGSVSLATATANVGQGMEDMKQKVTKYFQSKPNINRQTNLPHLPALFRKK</sequence>
<evidence type="ECO:0000313" key="1">
    <source>
        <dbReference type="EMBL" id="CAD7405346.1"/>
    </source>
</evidence>
<dbReference type="EMBL" id="OC319427">
    <property type="protein sequence ID" value="CAD7405346.1"/>
    <property type="molecule type" value="Genomic_DNA"/>
</dbReference>
<organism evidence="1">
    <name type="scientific">Timema cristinae</name>
    <name type="common">Walking stick</name>
    <dbReference type="NCBI Taxonomy" id="61476"/>
    <lineage>
        <taxon>Eukaryota</taxon>
        <taxon>Metazoa</taxon>
        <taxon>Ecdysozoa</taxon>
        <taxon>Arthropoda</taxon>
        <taxon>Hexapoda</taxon>
        <taxon>Insecta</taxon>
        <taxon>Pterygota</taxon>
        <taxon>Neoptera</taxon>
        <taxon>Polyneoptera</taxon>
        <taxon>Phasmatodea</taxon>
        <taxon>Timematodea</taxon>
        <taxon>Timematoidea</taxon>
        <taxon>Timematidae</taxon>
        <taxon>Timema</taxon>
    </lineage>
</organism>
<accession>A0A7R9D1D9</accession>
<gene>
    <name evidence="1" type="ORF">TCEB3V08_LOCUS7943</name>
</gene>
<reference evidence="1" key="1">
    <citation type="submission" date="2020-11" db="EMBL/GenBank/DDBJ databases">
        <authorList>
            <person name="Tran Van P."/>
        </authorList>
    </citation>
    <scope>NUCLEOTIDE SEQUENCE</scope>
</reference>
<protein>
    <submittedName>
        <fullName evidence="1">Uncharacterized protein</fullName>
    </submittedName>
</protein>
<dbReference type="AlphaFoldDB" id="A0A7R9D1D9"/>
<proteinExistence type="predicted"/>
<name>A0A7R9D1D9_TIMCR</name>